<name>A0A494YFY1_9BURK</name>
<keyword evidence="2 5" id="KW-0812">Transmembrane</keyword>
<comment type="subcellular location">
    <subcellularLocation>
        <location evidence="1">Membrane</location>
        <topology evidence="1">Multi-pass membrane protein</topology>
    </subcellularLocation>
</comment>
<accession>A0A494YFY1</accession>
<dbReference type="RefSeq" id="WP_121083980.1">
    <property type="nucleotide sequence ID" value="NZ_RBZU01000001.1"/>
</dbReference>
<evidence type="ECO:0000256" key="1">
    <source>
        <dbReference type="ARBA" id="ARBA00004141"/>
    </source>
</evidence>
<feature type="transmembrane region" description="Helical" evidence="5">
    <location>
        <begin position="65"/>
        <end position="90"/>
    </location>
</feature>
<proteinExistence type="predicted"/>
<evidence type="ECO:0000256" key="4">
    <source>
        <dbReference type="ARBA" id="ARBA00023136"/>
    </source>
</evidence>
<keyword evidence="4 5" id="KW-0472">Membrane</keyword>
<protein>
    <submittedName>
        <fullName evidence="7">TM2 domain-containing protein</fullName>
    </submittedName>
</protein>
<dbReference type="AlphaFoldDB" id="A0A494YFY1"/>
<dbReference type="Pfam" id="PF05154">
    <property type="entry name" value="TM2"/>
    <property type="match status" value="1"/>
</dbReference>
<feature type="domain" description="TM2" evidence="6">
    <location>
        <begin position="10"/>
        <end position="58"/>
    </location>
</feature>
<evidence type="ECO:0000313" key="8">
    <source>
        <dbReference type="Proteomes" id="UP000270342"/>
    </source>
</evidence>
<organism evidence="7 8">
    <name type="scientific">Pararobbsia silviterrae</name>
    <dbReference type="NCBI Taxonomy" id="1792498"/>
    <lineage>
        <taxon>Bacteria</taxon>
        <taxon>Pseudomonadati</taxon>
        <taxon>Pseudomonadota</taxon>
        <taxon>Betaproteobacteria</taxon>
        <taxon>Burkholderiales</taxon>
        <taxon>Burkholderiaceae</taxon>
        <taxon>Pararobbsia</taxon>
    </lineage>
</organism>
<gene>
    <name evidence="7" type="ORF">D7S86_05100</name>
</gene>
<dbReference type="GO" id="GO:0016020">
    <property type="term" value="C:membrane"/>
    <property type="evidence" value="ECO:0007669"/>
    <property type="project" value="UniProtKB-SubCell"/>
</dbReference>
<keyword evidence="8" id="KW-1185">Reference proteome</keyword>
<dbReference type="Proteomes" id="UP000270342">
    <property type="component" value="Unassembled WGS sequence"/>
</dbReference>
<dbReference type="EMBL" id="RBZU01000001">
    <property type="protein sequence ID" value="RKP59263.1"/>
    <property type="molecule type" value="Genomic_DNA"/>
</dbReference>
<comment type="caution">
    <text evidence="7">The sequence shown here is derived from an EMBL/GenBank/DDBJ whole genome shotgun (WGS) entry which is preliminary data.</text>
</comment>
<feature type="transmembrane region" description="Helical" evidence="5">
    <location>
        <begin position="110"/>
        <end position="130"/>
    </location>
</feature>
<dbReference type="OrthoDB" id="8702870at2"/>
<evidence type="ECO:0000256" key="5">
    <source>
        <dbReference type="SAM" id="Phobius"/>
    </source>
</evidence>
<evidence type="ECO:0000256" key="2">
    <source>
        <dbReference type="ARBA" id="ARBA00022692"/>
    </source>
</evidence>
<dbReference type="InterPro" id="IPR007829">
    <property type="entry name" value="TM2"/>
</dbReference>
<sequence length="151" mass="16232">MSSPIESPFKNKTLTAALAFLFGWLGAHRFYLRGKADPYGWLHIVGSLLGAAGAWLMVSTQQSSIAGWVLSAIGCVSVLAGFLAAIVYGLRPDARWDAQFNAGSTRKSQSGWTVVLIVIFALFIGAGYLMSGLAYTFQTYFEHTVGNESNG</sequence>
<evidence type="ECO:0000313" key="7">
    <source>
        <dbReference type="EMBL" id="RKP59263.1"/>
    </source>
</evidence>
<keyword evidence="3 5" id="KW-1133">Transmembrane helix</keyword>
<feature type="transmembrane region" description="Helical" evidence="5">
    <location>
        <begin position="39"/>
        <end position="58"/>
    </location>
</feature>
<evidence type="ECO:0000259" key="6">
    <source>
        <dbReference type="Pfam" id="PF05154"/>
    </source>
</evidence>
<reference evidence="7 8" key="1">
    <citation type="submission" date="2018-10" db="EMBL/GenBank/DDBJ databases">
        <title>Robbsia sp. DHC34, isolated from soil.</title>
        <authorList>
            <person name="Gao Z.-H."/>
            <person name="Qiu L.-H."/>
        </authorList>
    </citation>
    <scope>NUCLEOTIDE SEQUENCE [LARGE SCALE GENOMIC DNA]</scope>
    <source>
        <strain evidence="7 8">DHC34</strain>
    </source>
</reference>
<evidence type="ECO:0000256" key="3">
    <source>
        <dbReference type="ARBA" id="ARBA00022989"/>
    </source>
</evidence>